<feature type="compositionally biased region" description="Basic residues" evidence="1">
    <location>
        <begin position="1022"/>
        <end position="1040"/>
    </location>
</feature>
<sequence length="1097" mass="120420">MGTKVHHKSYLPGYYSMGDINGDLNSSWPRYHEDKTLNGQFCNGFAPRPLNGYLDYDKEVLKLTMLKHEEIFRKQVFELHRLYRKQRDLMEELKRNGEQNFSMQVQLSQSSPFSTQMFPKGMDKSWQVHGYPSNSASCSRIAISGVDYSQSHLNSLNGGGFQAGLLSRENGISQVSQLPDSGVKKLPRKMLDLELPADAYIDIEDAEHAEEKNVIEPLFVRMEPNKRNSGLQPENNVKLTLGSAQDPCSSSYVQNGLRPHNLADLNEPLEEESCKEVSVSSSRFPVQMTCSQALQKDICQDRYGGGEAGSVFLHMERSEKGQEWAFLRNEIGQSSSYVKSLTSSPSNKNNRPLFEPVPVKPEEARDFSLVASPKQDTAESWSKEKQSRSIELFNRSYHTVGKTYSGLTVPTTPSPLSALPLINCGKTGSPMLSSWTKSSNSISHKPVAVQAFPCFSGSTLMNTQSTSSHNLENACEKWQCNRDFKSTPKFAGETHWYPNGFRHGFRSESGASSSVHWSPRIFSKPNTSNGPNAAYEILGGHGPQMSLNGLHCMDVKNERGMNLNLAPPNGFQNGFIPKVKLLIDVEGKKESPSGGISWLRTKSPCNEPLCTEKGGIQKELASVQGHSQRISSYCTSALEVEQEKGAEASSSLEVLQDLPSVLKPEGTTVRQNEAAAASSSELILGFSVAHGTQQTDIAFTPVSHQGSSLGNDVASNTVKEGLLPAVSSCHSKLLELEKQIHVEVIPEKGTEEAVNYCFRGDINLNSSAASVDQSKSSESSSKDEIELPSPTSLRGNATRFASVIDLEAPATSLPEEQAQLPEPAPQIQLVVQPVEPESRKEGLGAPETLHESLARVAAETIQKISMDRPIHLEDAACHPLPHASSDTLHWFADLVTSSGNHLENVEPLKGEGGADKGSSDIDGMDYFEYMTLNLTETRVDQYCCRPVEGENQGDETGVAHLLLTKPRRGQARRRRQRRDFQRDILPGLASLSRHEVTEDLQVIGGLMRASGQPWKAGGARRNAGRSRPRRQPKGGGRPRKPAASAMAETTEGPRPRQPNKEGAEVEGSSILGWGRTTKRCRRQRCPPGNSVLLPPPS</sequence>
<dbReference type="AlphaFoldDB" id="A0A1D1YG12"/>
<feature type="region of interest" description="Disordered" evidence="1">
    <location>
        <begin position="338"/>
        <end position="358"/>
    </location>
</feature>
<feature type="compositionally biased region" description="Basic residues" evidence="1">
    <location>
        <begin position="965"/>
        <end position="977"/>
    </location>
</feature>
<protein>
    <submittedName>
        <fullName evidence="2">Phosphoglycerate kinase, cytosolic</fullName>
    </submittedName>
</protein>
<feature type="region of interest" description="Disordered" evidence="1">
    <location>
        <begin position="1010"/>
        <end position="1097"/>
    </location>
</feature>
<reference evidence="2" key="1">
    <citation type="submission" date="2015-07" db="EMBL/GenBank/DDBJ databases">
        <title>Transcriptome Assembly of Anthurium amnicola.</title>
        <authorList>
            <person name="Suzuki J."/>
        </authorList>
    </citation>
    <scope>NUCLEOTIDE SEQUENCE</scope>
</reference>
<organism evidence="2">
    <name type="scientific">Anthurium amnicola</name>
    <dbReference type="NCBI Taxonomy" id="1678845"/>
    <lineage>
        <taxon>Eukaryota</taxon>
        <taxon>Viridiplantae</taxon>
        <taxon>Streptophyta</taxon>
        <taxon>Embryophyta</taxon>
        <taxon>Tracheophyta</taxon>
        <taxon>Spermatophyta</taxon>
        <taxon>Magnoliopsida</taxon>
        <taxon>Liliopsida</taxon>
        <taxon>Araceae</taxon>
        <taxon>Pothoideae</taxon>
        <taxon>Potheae</taxon>
        <taxon>Anthurium</taxon>
    </lineage>
</organism>
<dbReference type="PANTHER" id="PTHR33167">
    <property type="entry name" value="TRANSCRIPTION FACTOR, PUTATIVE (DUF863)-RELATED"/>
    <property type="match status" value="1"/>
</dbReference>
<feature type="compositionally biased region" description="Low complexity" evidence="1">
    <location>
        <begin position="768"/>
        <end position="779"/>
    </location>
</feature>
<feature type="compositionally biased region" description="Basic and acidic residues" evidence="1">
    <location>
        <begin position="1051"/>
        <end position="1063"/>
    </location>
</feature>
<dbReference type="Pfam" id="PF05904">
    <property type="entry name" value="DUF863"/>
    <property type="match status" value="1"/>
</dbReference>
<feature type="region of interest" description="Disordered" evidence="1">
    <location>
        <begin position="768"/>
        <end position="794"/>
    </location>
</feature>
<name>A0A1D1YG12_9ARAE</name>
<accession>A0A1D1YG12</accession>
<dbReference type="PANTHER" id="PTHR33167:SF4">
    <property type="entry name" value="TRANSCRIPTION FACTOR, PUTATIVE (DUF863)-RELATED"/>
    <property type="match status" value="1"/>
</dbReference>
<dbReference type="InterPro" id="IPR008581">
    <property type="entry name" value="DUF863_pln"/>
</dbReference>
<proteinExistence type="predicted"/>
<evidence type="ECO:0000256" key="1">
    <source>
        <dbReference type="SAM" id="MobiDB-lite"/>
    </source>
</evidence>
<feature type="region of interest" description="Disordered" evidence="1">
    <location>
        <begin position="956"/>
        <end position="978"/>
    </location>
</feature>
<evidence type="ECO:0000313" key="2">
    <source>
        <dbReference type="EMBL" id="JAT53573.1"/>
    </source>
</evidence>
<gene>
    <name evidence="2" type="primary">PGKB</name>
    <name evidence="2" type="ORF">g.69295</name>
</gene>
<dbReference type="EMBL" id="GDJX01014363">
    <property type="protein sequence ID" value="JAT53573.1"/>
    <property type="molecule type" value="Transcribed_RNA"/>
</dbReference>
<feature type="compositionally biased region" description="Polar residues" evidence="1">
    <location>
        <begin position="338"/>
        <end position="350"/>
    </location>
</feature>
<keyword evidence="2" id="KW-0808">Transferase</keyword>
<dbReference type="GO" id="GO:0016301">
    <property type="term" value="F:kinase activity"/>
    <property type="evidence" value="ECO:0007669"/>
    <property type="project" value="UniProtKB-KW"/>
</dbReference>
<keyword evidence="2" id="KW-0418">Kinase</keyword>